<keyword evidence="1" id="KW-0732">Signal</keyword>
<evidence type="ECO:0000313" key="3">
    <source>
        <dbReference type="Proteomes" id="UP001301958"/>
    </source>
</evidence>
<keyword evidence="3" id="KW-1185">Reference proteome</keyword>
<accession>A0AAN7GW89</accession>
<reference evidence="2" key="1">
    <citation type="journal article" date="2023" name="Mol. Phylogenet. Evol.">
        <title>Genome-scale phylogeny and comparative genomics of the fungal order Sordariales.</title>
        <authorList>
            <person name="Hensen N."/>
            <person name="Bonometti L."/>
            <person name="Westerberg I."/>
            <person name="Brannstrom I.O."/>
            <person name="Guillou S."/>
            <person name="Cros-Aarteil S."/>
            <person name="Calhoun S."/>
            <person name="Haridas S."/>
            <person name="Kuo A."/>
            <person name="Mondo S."/>
            <person name="Pangilinan J."/>
            <person name="Riley R."/>
            <person name="LaButti K."/>
            <person name="Andreopoulos B."/>
            <person name="Lipzen A."/>
            <person name="Chen C."/>
            <person name="Yan M."/>
            <person name="Daum C."/>
            <person name="Ng V."/>
            <person name="Clum A."/>
            <person name="Steindorff A."/>
            <person name="Ohm R.A."/>
            <person name="Martin F."/>
            <person name="Silar P."/>
            <person name="Natvig D.O."/>
            <person name="Lalanne C."/>
            <person name="Gautier V."/>
            <person name="Ament-Velasquez S.L."/>
            <person name="Kruys A."/>
            <person name="Hutchinson M.I."/>
            <person name="Powell A.J."/>
            <person name="Barry K."/>
            <person name="Miller A.N."/>
            <person name="Grigoriev I.V."/>
            <person name="Debuchy R."/>
            <person name="Gladieux P."/>
            <person name="Hiltunen Thoren M."/>
            <person name="Johannesson H."/>
        </authorList>
    </citation>
    <scope>NUCLEOTIDE SEQUENCE</scope>
    <source>
        <strain evidence="2">CBS 990.96</strain>
    </source>
</reference>
<comment type="caution">
    <text evidence="2">The sequence shown here is derived from an EMBL/GenBank/DDBJ whole genome shotgun (WGS) entry which is preliminary data.</text>
</comment>
<feature type="chain" id="PRO_5042922122" evidence="1">
    <location>
        <begin position="24"/>
        <end position="120"/>
    </location>
</feature>
<protein>
    <submittedName>
        <fullName evidence="2">Uncharacterized protein</fullName>
    </submittedName>
</protein>
<evidence type="ECO:0000256" key="1">
    <source>
        <dbReference type="SAM" id="SignalP"/>
    </source>
</evidence>
<name>A0AAN7GW89_9PEZI</name>
<evidence type="ECO:0000313" key="2">
    <source>
        <dbReference type="EMBL" id="KAK4225663.1"/>
    </source>
</evidence>
<dbReference type="EMBL" id="MU865362">
    <property type="protein sequence ID" value="KAK4225663.1"/>
    <property type="molecule type" value="Genomic_DNA"/>
</dbReference>
<organism evidence="2 3">
    <name type="scientific">Podospora fimiseda</name>
    <dbReference type="NCBI Taxonomy" id="252190"/>
    <lineage>
        <taxon>Eukaryota</taxon>
        <taxon>Fungi</taxon>
        <taxon>Dikarya</taxon>
        <taxon>Ascomycota</taxon>
        <taxon>Pezizomycotina</taxon>
        <taxon>Sordariomycetes</taxon>
        <taxon>Sordariomycetidae</taxon>
        <taxon>Sordariales</taxon>
        <taxon>Podosporaceae</taxon>
        <taxon>Podospora</taxon>
    </lineage>
</organism>
<reference evidence="2" key="2">
    <citation type="submission" date="2023-05" db="EMBL/GenBank/DDBJ databases">
        <authorList>
            <consortium name="Lawrence Berkeley National Laboratory"/>
            <person name="Steindorff A."/>
            <person name="Hensen N."/>
            <person name="Bonometti L."/>
            <person name="Westerberg I."/>
            <person name="Brannstrom I.O."/>
            <person name="Guillou S."/>
            <person name="Cros-Aarteil S."/>
            <person name="Calhoun S."/>
            <person name="Haridas S."/>
            <person name="Kuo A."/>
            <person name="Mondo S."/>
            <person name="Pangilinan J."/>
            <person name="Riley R."/>
            <person name="Labutti K."/>
            <person name="Andreopoulos B."/>
            <person name="Lipzen A."/>
            <person name="Chen C."/>
            <person name="Yanf M."/>
            <person name="Daum C."/>
            <person name="Ng V."/>
            <person name="Clum A."/>
            <person name="Ohm R."/>
            <person name="Martin F."/>
            <person name="Silar P."/>
            <person name="Natvig D."/>
            <person name="Lalanne C."/>
            <person name="Gautier V."/>
            <person name="Ament-Velasquez S.L."/>
            <person name="Kruys A."/>
            <person name="Hutchinson M.I."/>
            <person name="Powell A.J."/>
            <person name="Barry K."/>
            <person name="Miller A.N."/>
            <person name="Grigoriev I.V."/>
            <person name="Debuchy R."/>
            <person name="Gladieux P."/>
            <person name="Thoren M.H."/>
            <person name="Johannesson H."/>
        </authorList>
    </citation>
    <scope>NUCLEOTIDE SEQUENCE</scope>
    <source>
        <strain evidence="2">CBS 990.96</strain>
    </source>
</reference>
<feature type="signal peptide" evidence="1">
    <location>
        <begin position="1"/>
        <end position="23"/>
    </location>
</feature>
<dbReference type="AlphaFoldDB" id="A0AAN7GW89"/>
<proteinExistence type="predicted"/>
<sequence>MHRRASPSAVVGHLLRIVLQVSGNIIEDIAVDFFKKSVFDIEVGDDQFFALLASEHGKGPARMLSAYPEMLEGRCLSRARVFLNKDHNRKVTKFLDPTFASLLNRFLHPHHRHQVPLPLK</sequence>
<gene>
    <name evidence="2" type="ORF">QBC38DRAFT_530410</name>
</gene>
<dbReference type="Proteomes" id="UP001301958">
    <property type="component" value="Unassembled WGS sequence"/>
</dbReference>